<accession>A0ABM8YXU4</accession>
<organism evidence="2 3">
    <name type="scientific">Candidatus Nitrotoga arctica</name>
    <dbReference type="NCBI Taxonomy" id="453162"/>
    <lineage>
        <taxon>Bacteria</taxon>
        <taxon>Pseudomonadati</taxon>
        <taxon>Pseudomonadota</taxon>
        <taxon>Betaproteobacteria</taxon>
        <taxon>Nitrosomonadales</taxon>
        <taxon>Gallionellaceae</taxon>
        <taxon>Candidatus Nitrotoga</taxon>
    </lineage>
</organism>
<feature type="signal peptide" evidence="1">
    <location>
        <begin position="1"/>
        <end position="24"/>
    </location>
</feature>
<evidence type="ECO:0000313" key="2">
    <source>
        <dbReference type="EMBL" id="CAG9932347.1"/>
    </source>
</evidence>
<sequence length="207" mass="22380">MKVNVQWISRIFVLLALASATAHAQTVDVKALAERLKQGGYVIVFRHGATNRDQADTDPLNYGNTTKQRLLSEGGKALATQVGASFKALQIPIGRVHTSKFNRAVETGRLISGTEVTSTPDITEGGLVVTPIENDRRAEALRKMAATPPADGKNTLLVTHKPNIIDAFGKDWFEVKEGEASIFQPDGAGKPIPIARVQAIEWIKSAK</sequence>
<feature type="chain" id="PRO_5046733002" evidence="1">
    <location>
        <begin position="25"/>
        <end position="207"/>
    </location>
</feature>
<dbReference type="InterPro" id="IPR013078">
    <property type="entry name" value="His_Pase_superF_clade-1"/>
</dbReference>
<name>A0ABM8YXU4_9PROT</name>
<dbReference type="Pfam" id="PF00300">
    <property type="entry name" value="His_Phos_1"/>
    <property type="match status" value="1"/>
</dbReference>
<dbReference type="RefSeq" id="WP_239796293.1">
    <property type="nucleotide sequence ID" value="NZ_OU912926.1"/>
</dbReference>
<keyword evidence="1" id="KW-0732">Signal</keyword>
<proteinExistence type="predicted"/>
<gene>
    <name evidence="2" type="ORF">NTG6680_1094</name>
</gene>
<keyword evidence="3" id="KW-1185">Reference proteome</keyword>
<protein>
    <submittedName>
        <fullName evidence="2">Histidine phosphatase family protein</fullName>
    </submittedName>
</protein>
<dbReference type="CDD" id="cd07067">
    <property type="entry name" value="HP_PGM_like"/>
    <property type="match status" value="1"/>
</dbReference>
<evidence type="ECO:0000313" key="3">
    <source>
        <dbReference type="Proteomes" id="UP000839052"/>
    </source>
</evidence>
<dbReference type="Gene3D" id="3.40.50.1240">
    <property type="entry name" value="Phosphoglycerate mutase-like"/>
    <property type="match status" value="1"/>
</dbReference>
<evidence type="ECO:0000256" key="1">
    <source>
        <dbReference type="SAM" id="SignalP"/>
    </source>
</evidence>
<reference evidence="2 3" key="1">
    <citation type="submission" date="2021-10" db="EMBL/GenBank/DDBJ databases">
        <authorList>
            <person name="Koch H."/>
        </authorList>
    </citation>
    <scope>NUCLEOTIDE SEQUENCE [LARGE SCALE GENOMIC DNA]</scope>
    <source>
        <strain evidence="2">6680</strain>
    </source>
</reference>
<dbReference type="SUPFAM" id="SSF53254">
    <property type="entry name" value="Phosphoglycerate mutase-like"/>
    <property type="match status" value="1"/>
</dbReference>
<dbReference type="EMBL" id="OU912926">
    <property type="protein sequence ID" value="CAG9932347.1"/>
    <property type="molecule type" value="Genomic_DNA"/>
</dbReference>
<dbReference type="Proteomes" id="UP000839052">
    <property type="component" value="Chromosome"/>
</dbReference>
<dbReference type="InterPro" id="IPR029033">
    <property type="entry name" value="His_PPase_superfam"/>
</dbReference>